<dbReference type="AlphaFoldDB" id="X0NMT7"/>
<evidence type="ECO:0000313" key="2">
    <source>
        <dbReference type="Proteomes" id="UP000030675"/>
    </source>
</evidence>
<dbReference type="EMBL" id="DF196810">
    <property type="protein sequence ID" value="GAD29311.1"/>
    <property type="molecule type" value="Genomic_DNA"/>
</dbReference>
<protein>
    <submittedName>
        <fullName evidence="1">Uncharacterized protein</fullName>
    </submittedName>
</protein>
<sequence>MVSFVICPACKQKAYRHKVKRNFVERHFTHKKHNKYQCEKCHAVFFI</sequence>
<dbReference type="Proteomes" id="UP000030675">
    <property type="component" value="Unassembled WGS sequence"/>
</dbReference>
<gene>
    <name evidence="1" type="ORF">PLEI_0959</name>
</gene>
<organism evidence="1 2">
    <name type="scientific">Photobacterium leiognathi lrivu.4.1</name>
    <dbReference type="NCBI Taxonomy" id="1248232"/>
    <lineage>
        <taxon>Bacteria</taxon>
        <taxon>Pseudomonadati</taxon>
        <taxon>Pseudomonadota</taxon>
        <taxon>Gammaproteobacteria</taxon>
        <taxon>Vibrionales</taxon>
        <taxon>Vibrionaceae</taxon>
        <taxon>Photobacterium</taxon>
    </lineage>
</organism>
<proteinExistence type="predicted"/>
<evidence type="ECO:0000313" key="1">
    <source>
        <dbReference type="EMBL" id="GAD29311.1"/>
    </source>
</evidence>
<dbReference type="HOGENOM" id="CLU_3171405_0_0_6"/>
<accession>X0NMT7</accession>
<reference evidence="2" key="1">
    <citation type="submission" date="2012-12" db="EMBL/GenBank/DDBJ databases">
        <title>Genome Sequence of Photobacterium leiognathi lrivu.4.1.</title>
        <authorList>
            <person name="Urbanczyk H."/>
            <person name="Ogura Y."/>
            <person name="Hayashi T."/>
            <person name="Dunlap P.V."/>
        </authorList>
    </citation>
    <scope>NUCLEOTIDE SEQUENCE [LARGE SCALE GENOMIC DNA]</scope>
    <source>
        <strain evidence="2">lrivu.4.1</strain>
    </source>
</reference>
<name>X0NMT7_PHOLE</name>